<protein>
    <recommendedName>
        <fullName evidence="4">DUF4230 domain-containing protein</fullName>
    </recommendedName>
</protein>
<keyword evidence="1" id="KW-1133">Transmembrane helix</keyword>
<sequence length="206" mass="22736">MSSSRSGVARVLPLVIVVALVAAIVGVVKNPSWLSPFGIGSESHDSQVISAMQRTQEVSLLSLSVQGLKDKKTSAEVLGKKVPGTEKTVFLKYDFKAKLGIDGAKVKITKKDENTYRIAVPEFIFVGYDRPSFHRVVEDGSLLSWAMPDVDQLAMVNEILSDKAKQDYIDSNEDMLKEQVRAFYDGLLTSVDPNLNAEYDFRSEGF</sequence>
<comment type="caution">
    <text evidence="2">The sequence shown here is derived from an EMBL/GenBank/DDBJ whole genome shotgun (WGS) entry which is preliminary data.</text>
</comment>
<reference evidence="3" key="1">
    <citation type="journal article" date="2019" name="Int. J. Syst. Evol. Microbiol.">
        <title>The Global Catalogue of Microorganisms (GCM) 10K type strain sequencing project: providing services to taxonomists for standard genome sequencing and annotation.</title>
        <authorList>
            <consortium name="The Broad Institute Genomics Platform"/>
            <consortium name="The Broad Institute Genome Sequencing Center for Infectious Disease"/>
            <person name="Wu L."/>
            <person name="Ma J."/>
        </authorList>
    </citation>
    <scope>NUCLEOTIDE SEQUENCE [LARGE SCALE GENOMIC DNA]</scope>
    <source>
        <strain evidence="3">JCM 18961</strain>
    </source>
</reference>
<feature type="transmembrane region" description="Helical" evidence="1">
    <location>
        <begin position="7"/>
        <end position="28"/>
    </location>
</feature>
<name>A0ABP8XYG9_9MICO</name>
<evidence type="ECO:0008006" key="4">
    <source>
        <dbReference type="Google" id="ProtNLM"/>
    </source>
</evidence>
<dbReference type="EMBL" id="BAABLO010000004">
    <property type="protein sequence ID" value="GAA4717283.1"/>
    <property type="molecule type" value="Genomic_DNA"/>
</dbReference>
<dbReference type="Proteomes" id="UP001500556">
    <property type="component" value="Unassembled WGS sequence"/>
</dbReference>
<proteinExistence type="predicted"/>
<accession>A0ABP8XYG9</accession>
<keyword evidence="1" id="KW-0812">Transmembrane</keyword>
<keyword evidence="3" id="KW-1185">Reference proteome</keyword>
<evidence type="ECO:0000256" key="1">
    <source>
        <dbReference type="SAM" id="Phobius"/>
    </source>
</evidence>
<evidence type="ECO:0000313" key="2">
    <source>
        <dbReference type="EMBL" id="GAA4717283.1"/>
    </source>
</evidence>
<evidence type="ECO:0000313" key="3">
    <source>
        <dbReference type="Proteomes" id="UP001500556"/>
    </source>
</evidence>
<gene>
    <name evidence="2" type="ORF">GCM10025782_12990</name>
</gene>
<keyword evidence="1" id="KW-0472">Membrane</keyword>
<organism evidence="2 3">
    <name type="scientific">Pedococcus ginsenosidimutans</name>
    <dbReference type="NCBI Taxonomy" id="490570"/>
    <lineage>
        <taxon>Bacteria</taxon>
        <taxon>Bacillati</taxon>
        <taxon>Actinomycetota</taxon>
        <taxon>Actinomycetes</taxon>
        <taxon>Micrococcales</taxon>
        <taxon>Intrasporangiaceae</taxon>
        <taxon>Pedococcus</taxon>
    </lineage>
</organism>